<dbReference type="InterPro" id="IPR025745">
    <property type="entry name" value="Mrr-like_N_dom"/>
</dbReference>
<accession>A0A1M6H0L1</accession>
<dbReference type="AlphaFoldDB" id="A0A1M6H0L1"/>
<dbReference type="STRING" id="1122184.SAMN02745176_02590"/>
<reference evidence="2 3" key="1">
    <citation type="submission" date="2016-11" db="EMBL/GenBank/DDBJ databases">
        <authorList>
            <person name="Jaros S."/>
            <person name="Januszkiewicz K."/>
            <person name="Wedrychowicz H."/>
        </authorList>
    </citation>
    <scope>NUCLEOTIDE SEQUENCE [LARGE SCALE GENOMIC DNA]</scope>
    <source>
        <strain evidence="2 3">DSM 19022</strain>
    </source>
</reference>
<gene>
    <name evidence="2" type="ORF">SAMN02745176_02590</name>
</gene>
<dbReference type="InterPro" id="IPR036388">
    <property type="entry name" value="WH-like_DNA-bd_sf"/>
</dbReference>
<protein>
    <submittedName>
        <fullName evidence="2">Mrr N-terminal domain-containing protein</fullName>
    </submittedName>
</protein>
<feature type="domain" description="Restriction system protein Mrr-like N-terminal" evidence="1">
    <location>
        <begin position="83"/>
        <end position="150"/>
    </location>
</feature>
<evidence type="ECO:0000259" key="1">
    <source>
        <dbReference type="Pfam" id="PF14338"/>
    </source>
</evidence>
<dbReference type="RefSeq" id="WP_073026600.1">
    <property type="nucleotide sequence ID" value="NZ_FQZS01000018.1"/>
</dbReference>
<keyword evidence="3" id="KW-1185">Reference proteome</keyword>
<sequence>MAPKKIAEGDTISIRFPLNVDKEVLEWVNAQTSINNSLISLIKKEINSNGITDLSQNNDSSLPTEKEMIPYVFQYIAKPKDSKLGANVQEIYEYCANALNISSNQRNIPSKANISRYENRVRFVILKLKNQGLIESPKRGFYKLTELGKLFINNSFDVREFDAIMQAGFIKKLINGEIKYPDKTSD</sequence>
<dbReference type="Proteomes" id="UP000184442">
    <property type="component" value="Unassembled WGS sequence"/>
</dbReference>
<dbReference type="EMBL" id="FQZS01000018">
    <property type="protein sequence ID" value="SHJ15757.1"/>
    <property type="molecule type" value="Genomic_DNA"/>
</dbReference>
<organism evidence="2 3">
    <name type="scientific">Lutispora thermophila DSM 19022</name>
    <dbReference type="NCBI Taxonomy" id="1122184"/>
    <lineage>
        <taxon>Bacteria</taxon>
        <taxon>Bacillati</taxon>
        <taxon>Bacillota</taxon>
        <taxon>Clostridia</taxon>
        <taxon>Lutisporales</taxon>
        <taxon>Lutisporaceae</taxon>
        <taxon>Lutispora</taxon>
    </lineage>
</organism>
<dbReference type="Gene3D" id="1.10.10.10">
    <property type="entry name" value="Winged helix-like DNA-binding domain superfamily/Winged helix DNA-binding domain"/>
    <property type="match status" value="1"/>
</dbReference>
<name>A0A1M6H0L1_9FIRM</name>
<dbReference type="OrthoDB" id="9803736at2"/>
<proteinExistence type="predicted"/>
<evidence type="ECO:0000313" key="2">
    <source>
        <dbReference type="EMBL" id="SHJ15757.1"/>
    </source>
</evidence>
<evidence type="ECO:0000313" key="3">
    <source>
        <dbReference type="Proteomes" id="UP000184442"/>
    </source>
</evidence>
<dbReference type="Pfam" id="PF14338">
    <property type="entry name" value="Mrr_N"/>
    <property type="match status" value="1"/>
</dbReference>